<evidence type="ECO:0000313" key="4">
    <source>
        <dbReference type="Proteomes" id="UP000324678"/>
    </source>
</evidence>
<dbReference type="AlphaFoldDB" id="A0A5C1YI81"/>
<dbReference type="EMBL" id="CP043505">
    <property type="protein sequence ID" value="QEO15673.1"/>
    <property type="molecule type" value="Genomic_DNA"/>
</dbReference>
<feature type="compositionally biased region" description="Acidic residues" evidence="1">
    <location>
        <begin position="1"/>
        <end position="18"/>
    </location>
</feature>
<keyword evidence="2" id="KW-1133">Transmembrane helix</keyword>
<reference evidence="3 4" key="1">
    <citation type="submission" date="2019-09" db="EMBL/GenBank/DDBJ databases">
        <title>Genome sequencing of strain KACC 19306.</title>
        <authorList>
            <person name="Heo J."/>
            <person name="Kim S.-J."/>
            <person name="Kim J.-S."/>
            <person name="Hong S.-B."/>
            <person name="Kwon S.-W."/>
        </authorList>
    </citation>
    <scope>NUCLEOTIDE SEQUENCE [LARGE SCALE GENOMIC DNA]</scope>
    <source>
        <strain evidence="3 4">KACC 19306</strain>
    </source>
</reference>
<feature type="transmembrane region" description="Helical" evidence="2">
    <location>
        <begin position="70"/>
        <end position="89"/>
    </location>
</feature>
<dbReference type="Proteomes" id="UP000324678">
    <property type="component" value="Chromosome"/>
</dbReference>
<evidence type="ECO:0000313" key="3">
    <source>
        <dbReference type="EMBL" id="QEO15673.1"/>
    </source>
</evidence>
<dbReference type="RefSeq" id="WP_149161686.1">
    <property type="nucleotide sequence ID" value="NZ_CP043505.1"/>
</dbReference>
<evidence type="ECO:0000256" key="2">
    <source>
        <dbReference type="SAM" id="Phobius"/>
    </source>
</evidence>
<feature type="transmembrane region" description="Helical" evidence="2">
    <location>
        <begin position="109"/>
        <end position="129"/>
    </location>
</feature>
<organism evidence="3 4">
    <name type="scientific">Agromyces intestinalis</name>
    <dbReference type="NCBI Taxonomy" id="2592652"/>
    <lineage>
        <taxon>Bacteria</taxon>
        <taxon>Bacillati</taxon>
        <taxon>Actinomycetota</taxon>
        <taxon>Actinomycetes</taxon>
        <taxon>Micrococcales</taxon>
        <taxon>Microbacteriaceae</taxon>
        <taxon>Agromyces</taxon>
    </lineage>
</organism>
<accession>A0A5C1YI81</accession>
<feature type="transmembrane region" description="Helical" evidence="2">
    <location>
        <begin position="136"/>
        <end position="155"/>
    </location>
</feature>
<dbReference type="KEGG" id="ail:FLP10_15490"/>
<keyword evidence="4" id="KW-1185">Reference proteome</keyword>
<keyword evidence="2" id="KW-0812">Transmembrane</keyword>
<protein>
    <recommendedName>
        <fullName evidence="5">DNA polymerase III subunit gamma/tau</fullName>
    </recommendedName>
</protein>
<feature type="region of interest" description="Disordered" evidence="1">
    <location>
        <begin position="1"/>
        <end position="60"/>
    </location>
</feature>
<gene>
    <name evidence="3" type="ORF">FLP10_15490</name>
</gene>
<dbReference type="OrthoDB" id="4981704at2"/>
<keyword evidence="2" id="KW-0472">Membrane</keyword>
<name>A0A5C1YI81_9MICO</name>
<evidence type="ECO:0008006" key="5">
    <source>
        <dbReference type="Google" id="ProtNLM"/>
    </source>
</evidence>
<sequence>MSRESDDDALSWAGDDDPTLAPGWKVVGGPGGAETAAAEASANTRASATGDGTTAEPATAAARSTGSVELVVLGVLGGVYLLYTVGWLVTAVRTPVQGMGVLGDVMYGLGLWLAVLAPALWFGLGYAVVRRSHLRLIWIAVGAVVLVPLPFTMGMTA</sequence>
<feature type="compositionally biased region" description="Low complexity" evidence="1">
    <location>
        <begin position="33"/>
        <end position="49"/>
    </location>
</feature>
<proteinExistence type="predicted"/>
<evidence type="ECO:0000256" key="1">
    <source>
        <dbReference type="SAM" id="MobiDB-lite"/>
    </source>
</evidence>